<sequence>VWLDASVNTGQENINVQQQLRTLIHQLKTFDNTRDCLEYIRHISKTDRIILIVSGRLGQEIVPRIHRLRQVSIIYVYCMDKEKNSKWARKYSKIKNVIVNLDELVVQIRSDRAKRNYESDEPLTF</sequence>
<gene>
    <name evidence="1" type="ORF">OXD698_LOCUS54320</name>
</gene>
<dbReference type="AlphaFoldDB" id="A0A820S9N4"/>
<evidence type="ECO:0000313" key="2">
    <source>
        <dbReference type="Proteomes" id="UP000663844"/>
    </source>
</evidence>
<proteinExistence type="predicted"/>
<dbReference type="Proteomes" id="UP000663844">
    <property type="component" value="Unassembled WGS sequence"/>
</dbReference>
<accession>A0A820S9N4</accession>
<reference evidence="1" key="1">
    <citation type="submission" date="2021-02" db="EMBL/GenBank/DDBJ databases">
        <authorList>
            <person name="Nowell W R."/>
        </authorList>
    </citation>
    <scope>NUCLEOTIDE SEQUENCE</scope>
</reference>
<name>A0A820S9N4_9BILA</name>
<feature type="non-terminal residue" evidence="1">
    <location>
        <position position="1"/>
    </location>
</feature>
<organism evidence="1 2">
    <name type="scientific">Adineta steineri</name>
    <dbReference type="NCBI Taxonomy" id="433720"/>
    <lineage>
        <taxon>Eukaryota</taxon>
        <taxon>Metazoa</taxon>
        <taxon>Spiralia</taxon>
        <taxon>Gnathifera</taxon>
        <taxon>Rotifera</taxon>
        <taxon>Eurotatoria</taxon>
        <taxon>Bdelloidea</taxon>
        <taxon>Adinetida</taxon>
        <taxon>Adinetidae</taxon>
        <taxon>Adineta</taxon>
    </lineage>
</organism>
<protein>
    <submittedName>
        <fullName evidence="1">Uncharacterized protein</fullName>
    </submittedName>
</protein>
<feature type="non-terminal residue" evidence="1">
    <location>
        <position position="125"/>
    </location>
</feature>
<comment type="caution">
    <text evidence="1">The sequence shown here is derived from an EMBL/GenBank/DDBJ whole genome shotgun (WGS) entry which is preliminary data.</text>
</comment>
<dbReference type="EMBL" id="CAJOAZ010032715">
    <property type="protein sequence ID" value="CAF4449693.1"/>
    <property type="molecule type" value="Genomic_DNA"/>
</dbReference>
<evidence type="ECO:0000313" key="1">
    <source>
        <dbReference type="EMBL" id="CAF4449693.1"/>
    </source>
</evidence>